<feature type="compositionally biased region" description="Low complexity" evidence="2">
    <location>
        <begin position="29"/>
        <end position="45"/>
    </location>
</feature>
<name>A0A7S4NVX5_GUITH</name>
<feature type="domain" description="PDZ" evidence="3">
    <location>
        <begin position="115"/>
        <end position="160"/>
    </location>
</feature>
<accession>A0A7S4NVX5</accession>
<dbReference type="PANTHER" id="PTHR32060:SF22">
    <property type="entry name" value="CARBOXYL-TERMINAL-PROCESSING PEPTIDASE 3, CHLOROPLASTIC"/>
    <property type="match status" value="1"/>
</dbReference>
<feature type="compositionally biased region" description="Low complexity" evidence="2">
    <location>
        <begin position="376"/>
        <end position="390"/>
    </location>
</feature>
<dbReference type="InterPro" id="IPR036034">
    <property type="entry name" value="PDZ_sf"/>
</dbReference>
<dbReference type="PROSITE" id="PS50106">
    <property type="entry name" value="PDZ"/>
    <property type="match status" value="1"/>
</dbReference>
<gene>
    <name evidence="4" type="ORF">GTHE00462_LOCUS21213</name>
</gene>
<feature type="region of interest" description="Disordered" evidence="2">
    <location>
        <begin position="418"/>
        <end position="442"/>
    </location>
</feature>
<dbReference type="EMBL" id="HBKN01027431">
    <property type="protein sequence ID" value="CAE2310701.1"/>
    <property type="molecule type" value="Transcribed_RNA"/>
</dbReference>
<feature type="region of interest" description="Disordered" evidence="2">
    <location>
        <begin position="368"/>
        <end position="400"/>
    </location>
</feature>
<dbReference type="InterPro" id="IPR001478">
    <property type="entry name" value="PDZ"/>
</dbReference>
<evidence type="ECO:0000313" key="4">
    <source>
        <dbReference type="EMBL" id="CAE2310701.1"/>
    </source>
</evidence>
<evidence type="ECO:0000259" key="3">
    <source>
        <dbReference type="PROSITE" id="PS50106"/>
    </source>
</evidence>
<proteinExistence type="predicted"/>
<sequence length="475" mass="53037">MQSRAAPLQRGMQSNGVFRSSREGSPAFSSCRSSISPVPSISDRSASPFPDMHLEDETRPGLPHVSPKLWIMAEFSYLEQTVASLVQFVQEETESCSSGAFKRGDTDRRPGGIRESGLVGLAFDDDYKVMELVPCSPADDSRLIMVGDQLLSVDGQEVQSFIRAGASSETLLSGPVGSYVELVLTRGEGVKAHLVRVSLQRTSRSIVLRRLSLRHDVETLRAFVESVLRERACAPSDEKSECRSCVRLKSFNALATRRMQRVIELNVQLFEERNRFSLRHAELQEEVERAKAVVTQLTSMVEEVEGVVGNAESQLVESSRSSRMLENRETGSETHINALLAENRDLKAKLQEEEERLKETRQHMELLQEENVKLRSGGSKSSSQSTEVGSNQQKQMQELSETIRSLEESWQDVLSVLPKPSEASRGRKQTFPLPSPQSGDREIVKHQGLGSYVARQLDMLARSMLRAAEEERNVC</sequence>
<evidence type="ECO:0000256" key="1">
    <source>
        <dbReference type="SAM" id="Coils"/>
    </source>
</evidence>
<dbReference type="GO" id="GO:0004175">
    <property type="term" value="F:endopeptidase activity"/>
    <property type="evidence" value="ECO:0007669"/>
    <property type="project" value="TreeGrafter"/>
</dbReference>
<dbReference type="Gene3D" id="2.30.42.10">
    <property type="match status" value="1"/>
</dbReference>
<protein>
    <recommendedName>
        <fullName evidence="3">PDZ domain-containing protein</fullName>
    </recommendedName>
</protein>
<organism evidence="4">
    <name type="scientific">Guillardia theta</name>
    <name type="common">Cryptophyte</name>
    <name type="synonym">Cryptomonas phi</name>
    <dbReference type="NCBI Taxonomy" id="55529"/>
    <lineage>
        <taxon>Eukaryota</taxon>
        <taxon>Cryptophyceae</taxon>
        <taxon>Pyrenomonadales</taxon>
        <taxon>Geminigeraceae</taxon>
        <taxon>Guillardia</taxon>
    </lineage>
</organism>
<evidence type="ECO:0000256" key="2">
    <source>
        <dbReference type="SAM" id="MobiDB-lite"/>
    </source>
</evidence>
<feature type="coiled-coil region" evidence="1">
    <location>
        <begin position="273"/>
        <end position="300"/>
    </location>
</feature>
<dbReference type="SUPFAM" id="SSF50156">
    <property type="entry name" value="PDZ domain-like"/>
    <property type="match status" value="1"/>
</dbReference>
<dbReference type="PANTHER" id="PTHR32060">
    <property type="entry name" value="TAIL-SPECIFIC PROTEASE"/>
    <property type="match status" value="1"/>
</dbReference>
<feature type="region of interest" description="Disordered" evidence="2">
    <location>
        <begin position="1"/>
        <end position="55"/>
    </location>
</feature>
<reference evidence="4" key="1">
    <citation type="submission" date="2021-01" db="EMBL/GenBank/DDBJ databases">
        <authorList>
            <person name="Corre E."/>
            <person name="Pelletier E."/>
            <person name="Niang G."/>
            <person name="Scheremetjew M."/>
            <person name="Finn R."/>
            <person name="Kale V."/>
            <person name="Holt S."/>
            <person name="Cochrane G."/>
            <person name="Meng A."/>
            <person name="Brown T."/>
            <person name="Cohen L."/>
        </authorList>
    </citation>
    <scope>NUCLEOTIDE SEQUENCE</scope>
    <source>
        <strain evidence="4">CCMP 2712</strain>
    </source>
</reference>
<feature type="compositionally biased region" description="Polar residues" evidence="2">
    <location>
        <begin position="391"/>
        <end position="400"/>
    </location>
</feature>
<dbReference type="AlphaFoldDB" id="A0A7S4NVX5"/>
<keyword evidence="1" id="KW-0175">Coiled coil</keyword>